<dbReference type="Gene3D" id="1.10.287.130">
    <property type="match status" value="1"/>
</dbReference>
<feature type="domain" description="Histidine kinase" evidence="4">
    <location>
        <begin position="214"/>
        <end position="461"/>
    </location>
</feature>
<dbReference type="Pfam" id="PF00512">
    <property type="entry name" value="HisKA"/>
    <property type="match status" value="1"/>
</dbReference>
<dbReference type="AlphaFoldDB" id="A0A1Z3HR04"/>
<organism evidence="5 6">
    <name type="scientific">Halomicronema hongdechloris C2206</name>
    <dbReference type="NCBI Taxonomy" id="1641165"/>
    <lineage>
        <taxon>Bacteria</taxon>
        <taxon>Bacillati</taxon>
        <taxon>Cyanobacteriota</taxon>
        <taxon>Cyanophyceae</taxon>
        <taxon>Nodosilineales</taxon>
        <taxon>Nodosilineaceae</taxon>
        <taxon>Halomicronema</taxon>
    </lineage>
</organism>
<dbReference type="SMART" id="SM00388">
    <property type="entry name" value="HisKA"/>
    <property type="match status" value="1"/>
</dbReference>
<gene>
    <name evidence="5" type="ORF">XM38_036730</name>
</gene>
<dbReference type="InterPro" id="IPR029016">
    <property type="entry name" value="GAF-like_dom_sf"/>
</dbReference>
<keyword evidence="6" id="KW-1185">Reference proteome</keyword>
<evidence type="ECO:0000256" key="2">
    <source>
        <dbReference type="ARBA" id="ARBA00012438"/>
    </source>
</evidence>
<dbReference type="STRING" id="1641165.XM38_13940"/>
<dbReference type="InterPro" id="IPR036890">
    <property type="entry name" value="HATPase_C_sf"/>
</dbReference>
<dbReference type="Gene3D" id="3.30.450.40">
    <property type="match status" value="1"/>
</dbReference>
<protein>
    <recommendedName>
        <fullName evidence="2">histidine kinase</fullName>
        <ecNumber evidence="2">2.7.13.3</ecNumber>
    </recommendedName>
</protein>
<dbReference type="InterPro" id="IPR036097">
    <property type="entry name" value="HisK_dim/P_sf"/>
</dbReference>
<dbReference type="KEGG" id="hhg:XM38_036730"/>
<evidence type="ECO:0000313" key="5">
    <source>
        <dbReference type="EMBL" id="ASC72715.1"/>
    </source>
</evidence>
<dbReference type="PANTHER" id="PTHR43102:SF2">
    <property type="entry name" value="GAF DOMAIN-CONTAINING PROTEIN"/>
    <property type="match status" value="1"/>
</dbReference>
<dbReference type="InterPro" id="IPR003018">
    <property type="entry name" value="GAF"/>
</dbReference>
<dbReference type="SUPFAM" id="SSF55874">
    <property type="entry name" value="ATPase domain of HSP90 chaperone/DNA topoisomerase II/histidine kinase"/>
    <property type="match status" value="1"/>
</dbReference>
<dbReference type="GO" id="GO:0000155">
    <property type="term" value="F:phosphorelay sensor kinase activity"/>
    <property type="evidence" value="ECO:0007669"/>
    <property type="project" value="InterPro"/>
</dbReference>
<evidence type="ECO:0000256" key="1">
    <source>
        <dbReference type="ARBA" id="ARBA00000085"/>
    </source>
</evidence>
<dbReference type="Proteomes" id="UP000191901">
    <property type="component" value="Chromosome"/>
</dbReference>
<dbReference type="InterPro" id="IPR005467">
    <property type="entry name" value="His_kinase_dom"/>
</dbReference>
<dbReference type="SMART" id="SM00065">
    <property type="entry name" value="GAF"/>
    <property type="match status" value="1"/>
</dbReference>
<keyword evidence="3" id="KW-0808">Transferase</keyword>
<dbReference type="CDD" id="cd00082">
    <property type="entry name" value="HisKA"/>
    <property type="match status" value="1"/>
</dbReference>
<evidence type="ECO:0000256" key="3">
    <source>
        <dbReference type="ARBA" id="ARBA00022777"/>
    </source>
</evidence>
<dbReference type="EMBL" id="CP021983">
    <property type="protein sequence ID" value="ASC72715.1"/>
    <property type="molecule type" value="Genomic_DNA"/>
</dbReference>
<name>A0A1Z3HR04_9CYAN</name>
<keyword evidence="3" id="KW-0418">Kinase</keyword>
<proteinExistence type="predicted"/>
<dbReference type="PANTHER" id="PTHR43102">
    <property type="entry name" value="SLR1143 PROTEIN"/>
    <property type="match status" value="1"/>
</dbReference>
<reference evidence="5 6" key="1">
    <citation type="journal article" date="2016" name="Biochim. Biophys. Acta">
        <title>Characterization of red-shifted phycobilisomes isolated from the chlorophyll f-containing cyanobacterium Halomicronema hongdechloris.</title>
        <authorList>
            <person name="Li Y."/>
            <person name="Lin Y."/>
            <person name="Garvey C.J."/>
            <person name="Birch D."/>
            <person name="Corkery R.W."/>
            <person name="Loughlin P.C."/>
            <person name="Scheer H."/>
            <person name="Willows R.D."/>
            <person name="Chen M."/>
        </authorList>
    </citation>
    <scope>NUCLEOTIDE SEQUENCE [LARGE SCALE GENOMIC DNA]</scope>
    <source>
        <strain evidence="5 6">C2206</strain>
    </source>
</reference>
<dbReference type="SUPFAM" id="SSF55781">
    <property type="entry name" value="GAF domain-like"/>
    <property type="match status" value="1"/>
</dbReference>
<sequence>MYSESRLFCRLEGLSPVERWQRRQAVLDQLDLLNTDGVPVFEEAVQMGARFLAMPICILSIVNGTQQFFKAAVGLSQLGVMNRLAAQRALPLAEGLCTYVIDSEQVLAVANVLEHEAFTQLSLVQEYGVQAYAGIPLLTSQGDCIGTLAVMDTTPHHFSQQDIAFLELTARWAMGEFERNQLIASTTANSPWPTLASNSLKATIDAVRLNLIAQLTQDLRSPLTSIVGMASVLSRQIYGPLTDKQKEYTDIVRRSSQTLMNLVDDIIGLGTDRDDYNYLTPTPVDIEMLGQQVIQSLEQVATQREQQIKLTVEPGPRIWMLDKGKVRQLLYHLIFSVVQTAGEASTIQVHASRKADHLQLAVGLSNPWLGEGLPQALLALDHHLPGGNIGDLYPVNQDLVGPHPSRDLQFPDTTTSSQESSRELLSLLLSRQLTEMQRGALGIQGSPEAGYRYVITLPSLTANASTASRIAC</sequence>
<dbReference type="Pfam" id="PF01590">
    <property type="entry name" value="GAF"/>
    <property type="match status" value="1"/>
</dbReference>
<dbReference type="Gene3D" id="3.30.565.10">
    <property type="entry name" value="Histidine kinase-like ATPase, C-terminal domain"/>
    <property type="match status" value="1"/>
</dbReference>
<dbReference type="PROSITE" id="PS50109">
    <property type="entry name" value="HIS_KIN"/>
    <property type="match status" value="1"/>
</dbReference>
<evidence type="ECO:0000259" key="4">
    <source>
        <dbReference type="PROSITE" id="PS50109"/>
    </source>
</evidence>
<dbReference type="EC" id="2.7.13.3" evidence="2"/>
<evidence type="ECO:0000313" key="6">
    <source>
        <dbReference type="Proteomes" id="UP000191901"/>
    </source>
</evidence>
<comment type="catalytic activity">
    <reaction evidence="1">
        <text>ATP + protein L-histidine = ADP + protein N-phospho-L-histidine.</text>
        <dbReference type="EC" id="2.7.13.3"/>
    </reaction>
</comment>
<dbReference type="SUPFAM" id="SSF47384">
    <property type="entry name" value="Homodimeric domain of signal transducing histidine kinase"/>
    <property type="match status" value="1"/>
</dbReference>
<dbReference type="InterPro" id="IPR003661">
    <property type="entry name" value="HisK_dim/P_dom"/>
</dbReference>
<accession>A0A1Z3HR04</accession>